<reference evidence="1 2" key="1">
    <citation type="submission" date="2009-10" db="EMBL/GenBank/DDBJ databases">
        <authorList>
            <person name="Weinstock G."/>
            <person name="Sodergren E."/>
            <person name="Clifton S."/>
            <person name="Fulton L."/>
            <person name="Fulton B."/>
            <person name="Courtney L."/>
            <person name="Fronick C."/>
            <person name="Harrison M."/>
            <person name="Strong C."/>
            <person name="Farmer C."/>
            <person name="Delahaunty K."/>
            <person name="Markovic C."/>
            <person name="Hall O."/>
            <person name="Minx P."/>
            <person name="Tomlinson C."/>
            <person name="Mitreva M."/>
            <person name="Nelson J."/>
            <person name="Hou S."/>
            <person name="Wollam A."/>
            <person name="Pepin K.H."/>
            <person name="Johnson M."/>
            <person name="Bhonagiri V."/>
            <person name="Nash W.E."/>
            <person name="Warren W."/>
            <person name="Chinwalla A."/>
            <person name="Mardis E.R."/>
            <person name="Wilson R.K."/>
        </authorList>
    </citation>
    <scope>NUCLEOTIDE SEQUENCE [LARGE SCALE GENOMIC DNA]</scope>
    <source>
        <strain evidence="1 2">F0309</strain>
    </source>
</reference>
<gene>
    <name evidence="1" type="ORF">HMPREF0970_00526</name>
</gene>
<organism evidence="1 2">
    <name type="scientific">Schaalia odontolytica F0309</name>
    <dbReference type="NCBI Taxonomy" id="649742"/>
    <lineage>
        <taxon>Bacteria</taxon>
        <taxon>Bacillati</taxon>
        <taxon>Actinomycetota</taxon>
        <taxon>Actinomycetes</taxon>
        <taxon>Actinomycetales</taxon>
        <taxon>Actinomycetaceae</taxon>
        <taxon>Schaalia</taxon>
    </lineage>
</organism>
<dbReference type="HOGENOM" id="CLU_2646362_0_0_11"/>
<evidence type="ECO:0000313" key="1">
    <source>
        <dbReference type="EMBL" id="EFF80520.1"/>
    </source>
</evidence>
<dbReference type="EMBL" id="ACYT02000015">
    <property type="protein sequence ID" value="EFF80520.1"/>
    <property type="molecule type" value="Genomic_DNA"/>
</dbReference>
<sequence>MTSMRTPSRTRRTASLNAPFGARCFMTSASPSPPSVPTSGLNAPFGARCFMTRLLANNQRTTNTRVLMHLMALGAL</sequence>
<dbReference type="AlphaFoldDB" id="D4TX69"/>
<dbReference type="Proteomes" id="UP000003150">
    <property type="component" value="Unassembled WGS sequence"/>
</dbReference>
<evidence type="ECO:0000313" key="2">
    <source>
        <dbReference type="Proteomes" id="UP000003150"/>
    </source>
</evidence>
<accession>D4TX69</accession>
<protein>
    <submittedName>
        <fullName evidence="1">Uncharacterized protein</fullName>
    </submittedName>
</protein>
<proteinExistence type="predicted"/>
<comment type="caution">
    <text evidence="1">The sequence shown here is derived from an EMBL/GenBank/DDBJ whole genome shotgun (WGS) entry which is preliminary data.</text>
</comment>
<name>D4TX69_9ACTO</name>